<dbReference type="EMBL" id="JAYKXN010000001">
    <property type="protein sequence ID" value="KAK7319474.1"/>
    <property type="molecule type" value="Genomic_DNA"/>
</dbReference>
<dbReference type="Proteomes" id="UP001359559">
    <property type="component" value="Unassembled WGS sequence"/>
</dbReference>
<evidence type="ECO:0000313" key="1">
    <source>
        <dbReference type="EMBL" id="KAK7319474.1"/>
    </source>
</evidence>
<dbReference type="AlphaFoldDB" id="A0AAN9Q372"/>
<gene>
    <name evidence="1" type="ORF">RJT34_04195</name>
</gene>
<keyword evidence="2" id="KW-1185">Reference proteome</keyword>
<evidence type="ECO:0000313" key="2">
    <source>
        <dbReference type="Proteomes" id="UP001359559"/>
    </source>
</evidence>
<accession>A0AAN9Q372</accession>
<comment type="caution">
    <text evidence="1">The sequence shown here is derived from an EMBL/GenBank/DDBJ whole genome shotgun (WGS) entry which is preliminary data.</text>
</comment>
<proteinExistence type="predicted"/>
<name>A0AAN9Q372_CLITE</name>
<protein>
    <submittedName>
        <fullName evidence="1">Uncharacterized protein</fullName>
    </submittedName>
</protein>
<organism evidence="1 2">
    <name type="scientific">Clitoria ternatea</name>
    <name type="common">Butterfly pea</name>
    <dbReference type="NCBI Taxonomy" id="43366"/>
    <lineage>
        <taxon>Eukaryota</taxon>
        <taxon>Viridiplantae</taxon>
        <taxon>Streptophyta</taxon>
        <taxon>Embryophyta</taxon>
        <taxon>Tracheophyta</taxon>
        <taxon>Spermatophyta</taxon>
        <taxon>Magnoliopsida</taxon>
        <taxon>eudicotyledons</taxon>
        <taxon>Gunneridae</taxon>
        <taxon>Pentapetalae</taxon>
        <taxon>rosids</taxon>
        <taxon>fabids</taxon>
        <taxon>Fabales</taxon>
        <taxon>Fabaceae</taxon>
        <taxon>Papilionoideae</taxon>
        <taxon>50 kb inversion clade</taxon>
        <taxon>NPAAA clade</taxon>
        <taxon>indigoferoid/millettioid clade</taxon>
        <taxon>Phaseoleae</taxon>
        <taxon>Clitoria</taxon>
    </lineage>
</organism>
<sequence length="75" mass="7319">MFEIGNEPACSGGRFICGTLGSGGSVVGSEGCGSVGIVGIGRFGNEGKGGSVGLGKAGKLGEPDLEINWAEAEKC</sequence>
<reference evidence="1 2" key="1">
    <citation type="submission" date="2024-01" db="EMBL/GenBank/DDBJ databases">
        <title>The genomes of 5 underutilized Papilionoideae crops provide insights into root nodulation and disease resistance.</title>
        <authorList>
            <person name="Yuan L."/>
        </authorList>
    </citation>
    <scope>NUCLEOTIDE SEQUENCE [LARGE SCALE GENOMIC DNA]</scope>
    <source>
        <strain evidence="1">LY-2023</strain>
        <tissue evidence="1">Leaf</tissue>
    </source>
</reference>